<organism evidence="9 10">
    <name type="scientific">Collichthys lucidus</name>
    <name type="common">Big head croaker</name>
    <name type="synonym">Sciaena lucida</name>
    <dbReference type="NCBI Taxonomy" id="240159"/>
    <lineage>
        <taxon>Eukaryota</taxon>
        <taxon>Metazoa</taxon>
        <taxon>Chordata</taxon>
        <taxon>Craniata</taxon>
        <taxon>Vertebrata</taxon>
        <taxon>Euteleostomi</taxon>
        <taxon>Actinopterygii</taxon>
        <taxon>Neopterygii</taxon>
        <taxon>Teleostei</taxon>
        <taxon>Neoteleostei</taxon>
        <taxon>Acanthomorphata</taxon>
        <taxon>Eupercaria</taxon>
        <taxon>Sciaenidae</taxon>
        <taxon>Collichthys</taxon>
    </lineage>
</organism>
<evidence type="ECO:0000256" key="5">
    <source>
        <dbReference type="ARBA" id="ARBA00022840"/>
    </source>
</evidence>
<evidence type="ECO:0000256" key="2">
    <source>
        <dbReference type="ARBA" id="ARBA00022679"/>
    </source>
</evidence>
<dbReference type="InterPro" id="IPR050494">
    <property type="entry name" value="Ser_Thr_dual-spec_kinase"/>
</dbReference>
<dbReference type="PROSITE" id="PS50157">
    <property type="entry name" value="ZINC_FINGER_C2H2_2"/>
    <property type="match status" value="1"/>
</dbReference>
<dbReference type="PROSITE" id="PS00028">
    <property type="entry name" value="ZINC_FINGER_C2H2_1"/>
    <property type="match status" value="1"/>
</dbReference>
<dbReference type="Gene3D" id="1.10.510.10">
    <property type="entry name" value="Transferase(Phosphotransferase) domain 1"/>
    <property type="match status" value="1"/>
</dbReference>
<dbReference type="Pfam" id="PF00069">
    <property type="entry name" value="Pkinase"/>
    <property type="match status" value="1"/>
</dbReference>
<feature type="coiled-coil region" evidence="7">
    <location>
        <begin position="53"/>
        <end position="105"/>
    </location>
</feature>
<dbReference type="EMBL" id="CM014101">
    <property type="protein sequence ID" value="TKS92552.1"/>
    <property type="molecule type" value="Genomic_DNA"/>
</dbReference>
<keyword evidence="9" id="KW-0371">Homeobox</keyword>
<dbReference type="STRING" id="240159.A0A4V6ATK0"/>
<keyword evidence="1" id="KW-0723">Serine/threonine-protein kinase</keyword>
<keyword evidence="3" id="KW-0547">Nucleotide-binding</keyword>
<keyword evidence="5" id="KW-0067">ATP-binding</keyword>
<evidence type="ECO:0000256" key="1">
    <source>
        <dbReference type="ARBA" id="ARBA00022527"/>
    </source>
</evidence>
<proteinExistence type="predicted"/>
<keyword evidence="9" id="KW-0238">DNA-binding</keyword>
<dbReference type="GO" id="GO:0008270">
    <property type="term" value="F:zinc ion binding"/>
    <property type="evidence" value="ECO:0007669"/>
    <property type="project" value="UniProtKB-KW"/>
</dbReference>
<reference evidence="9 10" key="1">
    <citation type="submission" date="2019-01" db="EMBL/GenBank/DDBJ databases">
        <title>Genome Assembly of Collichthys lucidus.</title>
        <authorList>
            <person name="Cai M."/>
            <person name="Xiao S."/>
        </authorList>
    </citation>
    <scope>NUCLEOTIDE SEQUENCE [LARGE SCALE GENOMIC DNA]</scope>
    <source>
        <strain evidence="9">JT15FE1705JMU</strain>
        <tissue evidence="9">Muscle</tissue>
    </source>
</reference>
<keyword evidence="6" id="KW-0863">Zinc-finger</keyword>
<dbReference type="GO" id="GO:0003714">
    <property type="term" value="F:transcription corepressor activity"/>
    <property type="evidence" value="ECO:0007669"/>
    <property type="project" value="TreeGrafter"/>
</dbReference>
<evidence type="ECO:0000256" key="4">
    <source>
        <dbReference type="ARBA" id="ARBA00022777"/>
    </source>
</evidence>
<keyword evidence="10" id="KW-1185">Reference proteome</keyword>
<dbReference type="PANTHER" id="PTHR24058:SF53">
    <property type="entry name" value="HOMEODOMAIN-INTERACTING PROTEIN KINASE 2"/>
    <property type="match status" value="1"/>
</dbReference>
<evidence type="ECO:0000256" key="3">
    <source>
        <dbReference type="ARBA" id="ARBA00022741"/>
    </source>
</evidence>
<dbReference type="GO" id="GO:0007224">
    <property type="term" value="P:smoothened signaling pathway"/>
    <property type="evidence" value="ECO:0007669"/>
    <property type="project" value="TreeGrafter"/>
</dbReference>
<evidence type="ECO:0000256" key="6">
    <source>
        <dbReference type="PROSITE-ProRule" id="PRU00042"/>
    </source>
</evidence>
<evidence type="ECO:0000313" key="10">
    <source>
        <dbReference type="Proteomes" id="UP000298787"/>
    </source>
</evidence>
<dbReference type="InterPro" id="IPR008271">
    <property type="entry name" value="Ser/Thr_kinase_AS"/>
</dbReference>
<dbReference type="GO" id="GO:0004713">
    <property type="term" value="F:protein tyrosine kinase activity"/>
    <property type="evidence" value="ECO:0007669"/>
    <property type="project" value="TreeGrafter"/>
</dbReference>
<evidence type="ECO:0000256" key="7">
    <source>
        <dbReference type="SAM" id="Coils"/>
    </source>
</evidence>
<dbReference type="GO" id="GO:0003677">
    <property type="term" value="F:DNA binding"/>
    <property type="evidence" value="ECO:0007669"/>
    <property type="project" value="UniProtKB-KW"/>
</dbReference>
<dbReference type="GO" id="GO:0005524">
    <property type="term" value="F:ATP binding"/>
    <property type="evidence" value="ECO:0007669"/>
    <property type="project" value="UniProtKB-KW"/>
</dbReference>
<evidence type="ECO:0000313" key="9">
    <source>
        <dbReference type="EMBL" id="TKS92552.1"/>
    </source>
</evidence>
<dbReference type="InterPro" id="IPR011009">
    <property type="entry name" value="Kinase-like_dom_sf"/>
</dbReference>
<dbReference type="SUPFAM" id="SSF56112">
    <property type="entry name" value="Protein kinase-like (PK-like)"/>
    <property type="match status" value="1"/>
</dbReference>
<accession>A0A4V6ATK0</accession>
<sequence length="415" mass="47539">MNIPDTNLSLNENKIPVKTVWPNQAAIANLRKEVTLSKNDICASIETRLQTVCTELREELATTKKEIQSSIKTLEAAMAAHKKTIKELERSASLHSDDVTDLQRQLTLMRLLMWKKLDKCSIVQFIDSFTLVDKRPALVFVDVILKDYFYDQRNFKPLHLHEIRSIIQQLGTALHALKSIEVIHSDIKLENIMLVDCEKQPLRVKLVDFRLAFLTYRGKQVAMHQTLYYRHVALAEVEGTGEEEFAGIKEFAGMKEFAGSHQTSCDITSFLACASSECVYCRDKILANKDHLQKKHLRVAVYFLENNQEKTSTQQQRKSNNLTEDTMDNLDSKEEHLTCPQCTAVLSAPKSLKRHIRDVHNIETTPMLCIDIRNRIYVTPKYDHSATVPIHVIINTSTPKIDCEVEKCRKCMQIA</sequence>
<dbReference type="SMART" id="SM00220">
    <property type="entry name" value="S_TKc"/>
    <property type="match status" value="1"/>
</dbReference>
<keyword evidence="2" id="KW-0808">Transferase</keyword>
<dbReference type="GO" id="GO:0004674">
    <property type="term" value="F:protein serine/threonine kinase activity"/>
    <property type="evidence" value="ECO:0007669"/>
    <property type="project" value="UniProtKB-KW"/>
</dbReference>
<dbReference type="InterPro" id="IPR013087">
    <property type="entry name" value="Znf_C2H2_type"/>
</dbReference>
<keyword evidence="4 9" id="KW-0418">Kinase</keyword>
<dbReference type="PROSITE" id="PS00108">
    <property type="entry name" value="PROTEIN_KINASE_ST"/>
    <property type="match status" value="1"/>
</dbReference>
<keyword evidence="7" id="KW-0175">Coiled coil</keyword>
<dbReference type="GO" id="GO:0003713">
    <property type="term" value="F:transcription coactivator activity"/>
    <property type="evidence" value="ECO:0007669"/>
    <property type="project" value="TreeGrafter"/>
</dbReference>
<feature type="domain" description="C2H2-type" evidence="8">
    <location>
        <begin position="337"/>
        <end position="365"/>
    </location>
</feature>
<dbReference type="GO" id="GO:0042771">
    <property type="term" value="P:intrinsic apoptotic signaling pathway in response to DNA damage by p53 class mediator"/>
    <property type="evidence" value="ECO:0007669"/>
    <property type="project" value="TreeGrafter"/>
</dbReference>
<keyword evidence="6" id="KW-0479">Metal-binding</keyword>
<gene>
    <name evidence="9" type="ORF">D9C73_027462</name>
</gene>
<protein>
    <submittedName>
        <fullName evidence="9">Homeodomain-interacting protein kinase 2</fullName>
    </submittedName>
</protein>
<dbReference type="PANTHER" id="PTHR24058">
    <property type="entry name" value="DUAL SPECIFICITY PROTEIN KINASE"/>
    <property type="match status" value="1"/>
</dbReference>
<dbReference type="Proteomes" id="UP000298787">
    <property type="component" value="Chromosome 24"/>
</dbReference>
<keyword evidence="6" id="KW-0862">Zinc</keyword>
<dbReference type="GO" id="GO:0016605">
    <property type="term" value="C:PML body"/>
    <property type="evidence" value="ECO:0007669"/>
    <property type="project" value="TreeGrafter"/>
</dbReference>
<dbReference type="GO" id="GO:0005737">
    <property type="term" value="C:cytoplasm"/>
    <property type="evidence" value="ECO:0007669"/>
    <property type="project" value="TreeGrafter"/>
</dbReference>
<name>A0A4V6ATK0_COLLU</name>
<dbReference type="GO" id="GO:0046332">
    <property type="term" value="F:SMAD binding"/>
    <property type="evidence" value="ECO:0007669"/>
    <property type="project" value="TreeGrafter"/>
</dbReference>
<dbReference type="InterPro" id="IPR000719">
    <property type="entry name" value="Prot_kinase_dom"/>
</dbReference>
<dbReference type="GO" id="GO:0045944">
    <property type="term" value="P:positive regulation of transcription by RNA polymerase II"/>
    <property type="evidence" value="ECO:0007669"/>
    <property type="project" value="TreeGrafter"/>
</dbReference>
<dbReference type="AlphaFoldDB" id="A0A4V6ATK0"/>
<evidence type="ECO:0000259" key="8">
    <source>
        <dbReference type="PROSITE" id="PS50157"/>
    </source>
</evidence>